<dbReference type="GO" id="GO:0008914">
    <property type="term" value="F:leucyl-tRNA--protein transferase activity"/>
    <property type="evidence" value="ECO:0007669"/>
    <property type="project" value="UniProtKB-EC"/>
</dbReference>
<evidence type="ECO:0000313" key="6">
    <source>
        <dbReference type="Proteomes" id="UP000811282"/>
    </source>
</evidence>
<gene>
    <name evidence="4 5" type="primary">aat</name>
    <name evidence="5" type="ORF">JZM24_16740</name>
</gene>
<evidence type="ECO:0000313" key="5">
    <source>
        <dbReference type="EMBL" id="MBT9433342.1"/>
    </source>
</evidence>
<comment type="catalytic activity">
    <reaction evidence="4">
        <text>L-phenylalanyl-tRNA(Phe) + an N-terminal L-alpha-aminoacyl-[protein] = an N-terminal L-phenylalanyl-L-alpha-aminoacyl-[protein] + tRNA(Phe)</text>
        <dbReference type="Rhea" id="RHEA:43632"/>
        <dbReference type="Rhea" id="RHEA-COMP:9668"/>
        <dbReference type="Rhea" id="RHEA-COMP:9699"/>
        <dbReference type="Rhea" id="RHEA-COMP:10636"/>
        <dbReference type="Rhea" id="RHEA-COMP:10637"/>
        <dbReference type="ChEBI" id="CHEBI:78442"/>
        <dbReference type="ChEBI" id="CHEBI:78531"/>
        <dbReference type="ChEBI" id="CHEBI:78597"/>
        <dbReference type="ChEBI" id="CHEBI:83561"/>
        <dbReference type="EC" id="2.3.2.6"/>
    </reaction>
</comment>
<comment type="catalytic activity">
    <reaction evidence="4">
        <text>N-terminal L-arginyl-[protein] + L-leucyl-tRNA(Leu) = N-terminal L-leucyl-L-arginyl-[protein] + tRNA(Leu) + H(+)</text>
        <dbReference type="Rhea" id="RHEA:50416"/>
        <dbReference type="Rhea" id="RHEA-COMP:9613"/>
        <dbReference type="Rhea" id="RHEA-COMP:9622"/>
        <dbReference type="Rhea" id="RHEA-COMP:12672"/>
        <dbReference type="Rhea" id="RHEA-COMP:12673"/>
        <dbReference type="ChEBI" id="CHEBI:15378"/>
        <dbReference type="ChEBI" id="CHEBI:64719"/>
        <dbReference type="ChEBI" id="CHEBI:78442"/>
        <dbReference type="ChEBI" id="CHEBI:78494"/>
        <dbReference type="ChEBI" id="CHEBI:133044"/>
        <dbReference type="EC" id="2.3.2.6"/>
    </reaction>
</comment>
<protein>
    <recommendedName>
        <fullName evidence="4">Leucyl/phenylalanyl-tRNA--protein transferase</fullName>
        <ecNumber evidence="4">2.3.2.6</ecNumber>
    </recommendedName>
    <alternativeName>
        <fullName evidence="4">L/F-transferase</fullName>
    </alternativeName>
    <alternativeName>
        <fullName evidence="4">Leucyltransferase</fullName>
    </alternativeName>
    <alternativeName>
        <fullName evidence="4">Phenyalanyltransferase</fullName>
    </alternativeName>
</protein>
<comment type="subcellular location">
    <subcellularLocation>
        <location evidence="4">Cytoplasm</location>
    </subcellularLocation>
</comment>
<keyword evidence="3 4" id="KW-0012">Acyltransferase</keyword>
<dbReference type="RefSeq" id="WP_215671243.1">
    <property type="nucleotide sequence ID" value="NZ_JAFJYC010000002.1"/>
</dbReference>
<dbReference type="InterPro" id="IPR004616">
    <property type="entry name" value="Leu/Phe-tRNA_Trfase"/>
</dbReference>
<dbReference type="PANTHER" id="PTHR30098">
    <property type="entry name" value="LEUCYL/PHENYLALANYL-TRNA--PROTEIN TRANSFERASE"/>
    <property type="match status" value="1"/>
</dbReference>
<accession>A0ABS5YEF3</accession>
<comment type="similarity">
    <text evidence="4">Belongs to the L/F-transferase family.</text>
</comment>
<dbReference type="Proteomes" id="UP000811282">
    <property type="component" value="Unassembled WGS sequence"/>
</dbReference>
<keyword evidence="2 4" id="KW-0808">Transferase</keyword>
<proteinExistence type="inferred from homology"/>
<reference evidence="5 6" key="1">
    <citation type="journal article" date="2021" name="Genome Biol. Evol.">
        <title>The evolution of interdependence in a four-way mealybug symbiosis.</title>
        <authorList>
            <person name="Garber A.I."/>
            <person name="Kupper M."/>
            <person name="Laetsch D.R."/>
            <person name="Weldon S.R."/>
            <person name="Ladinsky M.S."/>
            <person name="Bjorkman P.J."/>
            <person name="McCutcheon J.P."/>
        </authorList>
    </citation>
    <scope>NUCLEOTIDE SEQUENCE [LARGE SCALE GENOMIC DNA]</scope>
    <source>
        <strain evidence="5">SOD</strain>
    </source>
</reference>
<comment type="caution">
    <text evidence="5">The sequence shown here is derived from an EMBL/GenBank/DDBJ whole genome shotgun (WGS) entry which is preliminary data.</text>
</comment>
<organism evidence="5 6">
    <name type="scientific">Candidatus Sodalis endolongispinus</name>
    <dbReference type="NCBI Taxonomy" id="2812662"/>
    <lineage>
        <taxon>Bacteria</taxon>
        <taxon>Pseudomonadati</taxon>
        <taxon>Pseudomonadota</taxon>
        <taxon>Gammaproteobacteria</taxon>
        <taxon>Enterobacterales</taxon>
        <taxon>Bruguierivoracaceae</taxon>
        <taxon>Sodalis</taxon>
    </lineage>
</organism>
<evidence type="ECO:0000256" key="2">
    <source>
        <dbReference type="ARBA" id="ARBA00022679"/>
    </source>
</evidence>
<evidence type="ECO:0000256" key="3">
    <source>
        <dbReference type="ARBA" id="ARBA00023315"/>
    </source>
</evidence>
<dbReference type="EMBL" id="JAFJYC010000002">
    <property type="protein sequence ID" value="MBT9433342.1"/>
    <property type="molecule type" value="Genomic_DNA"/>
</dbReference>
<evidence type="ECO:0000256" key="4">
    <source>
        <dbReference type="HAMAP-Rule" id="MF_00688"/>
    </source>
</evidence>
<dbReference type="EC" id="2.3.2.6" evidence="4"/>
<sequence length="240" mass="26603">MRLYRLSPDSLHFPPPHAALSEPNGLLAFGGDLSPQRLLQAYRQGIFPWYSPGDAILWWSPDPRAVLFPHAFHHSRSFNRFSRRCRWRVTLNQAFADVVAACAERGTEGSWIGPEVEIAYNHLHQLGHANSVEVWDDETLVGGLYGVAQGALFFGESMFSRRPNASKLALGSFCRYFMHQGGKMVDCQVLNAHTASLGAHNIARGDFLAMLTQLLPLSLAAGCWQPQTLSTVLPDSESGR</sequence>
<dbReference type="HAMAP" id="MF_00688">
    <property type="entry name" value="Leu_Phe_trans"/>
    <property type="match status" value="1"/>
</dbReference>
<comment type="function">
    <text evidence="4">Functions in the N-end rule pathway of protein degradation where it conjugates Leu, Phe and, less efficiently, Met from aminoacyl-tRNAs to the N-termini of proteins containing an N-terminal arginine or lysine.</text>
</comment>
<dbReference type="Gene3D" id="3.30.70.3550">
    <property type="entry name" value="Leucyl/phenylalanyl-tRNA-protein transferase, N-terminal domain"/>
    <property type="match status" value="1"/>
</dbReference>
<dbReference type="PANTHER" id="PTHR30098:SF2">
    <property type="entry name" value="LEUCYL_PHENYLALANYL-TRNA--PROTEIN TRANSFERASE"/>
    <property type="match status" value="1"/>
</dbReference>
<evidence type="ECO:0000256" key="1">
    <source>
        <dbReference type="ARBA" id="ARBA00022490"/>
    </source>
</evidence>
<dbReference type="InterPro" id="IPR016181">
    <property type="entry name" value="Acyl_CoA_acyltransferase"/>
</dbReference>
<dbReference type="InterPro" id="IPR042203">
    <property type="entry name" value="Leu/Phe-tRNA_Trfase_C"/>
</dbReference>
<dbReference type="InterPro" id="IPR042221">
    <property type="entry name" value="Leu/Phe-tRNA_Trfase_N"/>
</dbReference>
<dbReference type="SUPFAM" id="SSF55729">
    <property type="entry name" value="Acyl-CoA N-acyltransferases (Nat)"/>
    <property type="match status" value="1"/>
</dbReference>
<dbReference type="Pfam" id="PF03588">
    <property type="entry name" value="Leu_Phe_trans"/>
    <property type="match status" value="1"/>
</dbReference>
<comment type="catalytic activity">
    <reaction evidence="4">
        <text>N-terminal L-lysyl-[protein] + L-leucyl-tRNA(Leu) = N-terminal L-leucyl-L-lysyl-[protein] + tRNA(Leu) + H(+)</text>
        <dbReference type="Rhea" id="RHEA:12340"/>
        <dbReference type="Rhea" id="RHEA-COMP:9613"/>
        <dbReference type="Rhea" id="RHEA-COMP:9622"/>
        <dbReference type="Rhea" id="RHEA-COMP:12670"/>
        <dbReference type="Rhea" id="RHEA-COMP:12671"/>
        <dbReference type="ChEBI" id="CHEBI:15378"/>
        <dbReference type="ChEBI" id="CHEBI:65249"/>
        <dbReference type="ChEBI" id="CHEBI:78442"/>
        <dbReference type="ChEBI" id="CHEBI:78494"/>
        <dbReference type="ChEBI" id="CHEBI:133043"/>
        <dbReference type="EC" id="2.3.2.6"/>
    </reaction>
</comment>
<dbReference type="Gene3D" id="3.40.630.70">
    <property type="entry name" value="Leucyl/phenylalanyl-tRNA-protein transferase, C-terminal domain"/>
    <property type="match status" value="1"/>
</dbReference>
<keyword evidence="6" id="KW-1185">Reference proteome</keyword>
<dbReference type="NCBIfam" id="TIGR00667">
    <property type="entry name" value="aat"/>
    <property type="match status" value="1"/>
</dbReference>
<keyword evidence="1 4" id="KW-0963">Cytoplasm</keyword>
<name>A0ABS5YEF3_9GAMM</name>